<feature type="chain" id="PRO_5012115984" evidence="1">
    <location>
        <begin position="20"/>
        <end position="264"/>
    </location>
</feature>
<dbReference type="Proteomes" id="UP000184171">
    <property type="component" value="Unassembled WGS sequence"/>
</dbReference>
<name>A0A1M6LHV2_MALRU</name>
<evidence type="ECO:0000256" key="1">
    <source>
        <dbReference type="SAM" id="SignalP"/>
    </source>
</evidence>
<evidence type="ECO:0000313" key="3">
    <source>
        <dbReference type="Proteomes" id="UP000184171"/>
    </source>
</evidence>
<dbReference type="EMBL" id="FQZT01000013">
    <property type="protein sequence ID" value="SHJ70753.1"/>
    <property type="molecule type" value="Genomic_DNA"/>
</dbReference>
<feature type="signal peptide" evidence="1">
    <location>
        <begin position="1"/>
        <end position="19"/>
    </location>
</feature>
<keyword evidence="3" id="KW-1185">Reference proteome</keyword>
<reference evidence="2 3" key="1">
    <citation type="submission" date="2016-11" db="EMBL/GenBank/DDBJ databases">
        <authorList>
            <person name="Jaros S."/>
            <person name="Januszkiewicz K."/>
            <person name="Wedrychowicz H."/>
        </authorList>
    </citation>
    <scope>NUCLEOTIDE SEQUENCE [LARGE SCALE GENOMIC DNA]</scope>
    <source>
        <strain evidence="2 3">DSM 5091</strain>
    </source>
</reference>
<dbReference type="AlphaFoldDB" id="A0A1M6LHV2"/>
<dbReference type="RefSeq" id="WP_072909538.1">
    <property type="nucleotide sequence ID" value="NZ_FQZT01000013.1"/>
</dbReference>
<dbReference type="STRING" id="1122189.SAMN02745165_02987"/>
<gene>
    <name evidence="2" type="ORF">SAMN02745165_02987</name>
</gene>
<keyword evidence="1" id="KW-0732">Signal</keyword>
<dbReference type="OrthoDB" id="5401600at2"/>
<accession>A0A1M6LHV2</accession>
<protein>
    <submittedName>
        <fullName evidence="2">Type II and III secretion system protein</fullName>
    </submittedName>
</protein>
<organism evidence="2 3">
    <name type="scientific">Malonomonas rubra DSM 5091</name>
    <dbReference type="NCBI Taxonomy" id="1122189"/>
    <lineage>
        <taxon>Bacteria</taxon>
        <taxon>Pseudomonadati</taxon>
        <taxon>Thermodesulfobacteriota</taxon>
        <taxon>Desulfuromonadia</taxon>
        <taxon>Desulfuromonadales</taxon>
        <taxon>Geopsychrobacteraceae</taxon>
        <taxon>Malonomonas</taxon>
    </lineage>
</organism>
<evidence type="ECO:0000313" key="2">
    <source>
        <dbReference type="EMBL" id="SHJ70753.1"/>
    </source>
</evidence>
<proteinExistence type="predicted"/>
<sequence length="264" mass="29233">MKKILLLILLSTLPLCAFAEVKIIEVKHRAASSLESQVREILDNDEKVQAAGSHLILVADGESLQAAVKLIELLDVVQRNLLIRVRQSENRQVAGEESAGTVRYNTKAGVTTSAKISTHLGNSKQSSEQSLLLVEGGRGLIEVGRDIPYTQQWAAFSGENSGYAASTAYKKVATGFWIYPEKIVEDKVLVDVEPYIGNAEQSGTQPPQIDFAQLRTRLQVPLGEWYPLGNQLMHRDKVSRAIIRWRSSDGESDKRLEIRIDPAD</sequence>